<dbReference type="Gene3D" id="3.40.1620.10">
    <property type="entry name" value="YefM-like domain"/>
    <property type="match status" value="1"/>
</dbReference>
<organism evidence="3 4">
    <name type="scientific">Candidatus Aquirickettsiella gammari</name>
    <dbReference type="NCBI Taxonomy" id="2016198"/>
    <lineage>
        <taxon>Bacteria</taxon>
        <taxon>Pseudomonadati</taxon>
        <taxon>Pseudomonadota</taxon>
        <taxon>Gammaproteobacteria</taxon>
        <taxon>Legionellales</taxon>
        <taxon>Coxiellaceae</taxon>
        <taxon>Candidatus Aquirickettsiella</taxon>
    </lineage>
</organism>
<evidence type="ECO:0000256" key="2">
    <source>
        <dbReference type="RuleBase" id="RU362080"/>
    </source>
</evidence>
<accession>A0A370CKA1</accession>
<dbReference type="SUPFAM" id="SSF143120">
    <property type="entry name" value="YefM-like"/>
    <property type="match status" value="1"/>
</dbReference>
<reference evidence="3 4" key="1">
    <citation type="journal article" date="2017" name="Int. J. Syst. Evol. Microbiol.">
        <title>Aquarickettsiella crustaci n. gen. n. sp. (Gammaproteobacteria: Legionellales: Coxiellaceae); a bacterial pathogen of the freshwater crustacean: Gammarus fossarum (Malacostraca: Amphipoda).</title>
        <authorList>
            <person name="Bojko J."/>
            <person name="Dunn A.M."/>
            <person name="Stebbing P.D."/>
            <person name="Van Aerle R."/>
            <person name="Bacela-Spychalska K."/>
            <person name="Bean T.P."/>
            <person name="Stentiford G.D."/>
        </authorList>
    </citation>
    <scope>NUCLEOTIDE SEQUENCE [LARGE SCALE GENOMIC DNA]</scope>
    <source>
        <strain evidence="3">RA15029</strain>
    </source>
</reference>
<evidence type="ECO:0000313" key="4">
    <source>
        <dbReference type="Proteomes" id="UP000226429"/>
    </source>
</evidence>
<dbReference type="NCBIfam" id="TIGR01552">
    <property type="entry name" value="phd_fam"/>
    <property type="match status" value="1"/>
</dbReference>
<name>A0A370CKA1_9COXI</name>
<proteinExistence type="inferred from homology"/>
<keyword evidence="4" id="KW-1185">Reference proteome</keyword>
<comment type="function">
    <text evidence="2">Antitoxin component of a type II toxin-antitoxin (TA) system.</text>
</comment>
<comment type="similarity">
    <text evidence="1 2">Belongs to the phD/YefM antitoxin family.</text>
</comment>
<dbReference type="InterPro" id="IPR036165">
    <property type="entry name" value="YefM-like_sf"/>
</dbReference>
<sequence length="84" mass="9369">MLTLGAREAKNEFGRMLDAAQSEGVLIEKKGRPVAIVLSVKAYQLLEGAQDKLWEMLAKTSEMEGLVSERESEDFLKSLRNAKN</sequence>
<comment type="caution">
    <text evidence="3">The sequence shown here is derived from an EMBL/GenBank/DDBJ whole genome shotgun (WGS) entry which is preliminary data.</text>
</comment>
<evidence type="ECO:0000313" key="3">
    <source>
        <dbReference type="EMBL" id="RDH40757.1"/>
    </source>
</evidence>
<protein>
    <recommendedName>
        <fullName evidence="2">Antitoxin</fullName>
    </recommendedName>
</protein>
<evidence type="ECO:0000256" key="1">
    <source>
        <dbReference type="ARBA" id="ARBA00009981"/>
    </source>
</evidence>
<dbReference type="Pfam" id="PF02604">
    <property type="entry name" value="PhdYeFM_antitox"/>
    <property type="match status" value="1"/>
</dbReference>
<gene>
    <name evidence="3" type="ORF">CFE62_002185</name>
</gene>
<dbReference type="EMBL" id="NMOS02000004">
    <property type="protein sequence ID" value="RDH40757.1"/>
    <property type="molecule type" value="Genomic_DNA"/>
</dbReference>
<dbReference type="InterPro" id="IPR006442">
    <property type="entry name" value="Antitoxin_Phd/YefM"/>
</dbReference>
<dbReference type="Proteomes" id="UP000226429">
    <property type="component" value="Unassembled WGS sequence"/>
</dbReference>
<reference evidence="3 4" key="2">
    <citation type="journal article" date="2018" name="J. Invertebr. Pathol.">
        <title>'Candidatus Aquirickettsiella gammari' (Gammaproteobacteria: Legionellales: Coxiellaceae): A bacterial pathogen of the freshwater crustacean Gammarus fossarum (Malacostraca: Amphipoda).</title>
        <authorList>
            <person name="Bojko J."/>
            <person name="Dunn A.M."/>
            <person name="Stebbing P.D."/>
            <person name="van Aerle R."/>
            <person name="Bacela-Spychalska K."/>
            <person name="Bean T.P."/>
            <person name="Urrutia A."/>
            <person name="Stentiford G.D."/>
        </authorList>
    </citation>
    <scope>NUCLEOTIDE SEQUENCE [LARGE SCALE GENOMIC DNA]</scope>
    <source>
        <strain evidence="3">RA15029</strain>
    </source>
</reference>
<dbReference type="AlphaFoldDB" id="A0A370CKA1"/>